<dbReference type="Proteomes" id="UP001419268">
    <property type="component" value="Unassembled WGS sequence"/>
</dbReference>
<gene>
    <name evidence="2" type="ORF">Scep_014109</name>
</gene>
<accession>A0AAP0J0Q1</accession>
<evidence type="ECO:0000313" key="3">
    <source>
        <dbReference type="Proteomes" id="UP001419268"/>
    </source>
</evidence>
<evidence type="ECO:0000313" key="2">
    <source>
        <dbReference type="EMBL" id="KAK9125263.1"/>
    </source>
</evidence>
<sequence>MEEGRRRGRWSSGVDGGMSARLQMREPRAGRAAGRTTVSASAVSRRNMAADCAVLRGGGGGVLDDRERRISRGGGRRGGVSSAARLQRRRRTSSGGAVTRADVAWMTKHRRRLREAAVYGVIDRRAAARLRQQPASDAAHAAP</sequence>
<reference evidence="2 3" key="1">
    <citation type="submission" date="2024-01" db="EMBL/GenBank/DDBJ databases">
        <title>Genome assemblies of Stephania.</title>
        <authorList>
            <person name="Yang L."/>
        </authorList>
    </citation>
    <scope>NUCLEOTIDE SEQUENCE [LARGE SCALE GENOMIC DNA]</scope>
    <source>
        <strain evidence="2">JXDWG</strain>
        <tissue evidence="2">Leaf</tissue>
    </source>
</reference>
<feature type="region of interest" description="Disordered" evidence="1">
    <location>
        <begin position="63"/>
        <end position="97"/>
    </location>
</feature>
<dbReference type="AlphaFoldDB" id="A0AAP0J0Q1"/>
<keyword evidence="3" id="KW-1185">Reference proteome</keyword>
<organism evidence="2 3">
    <name type="scientific">Stephania cephalantha</name>
    <dbReference type="NCBI Taxonomy" id="152367"/>
    <lineage>
        <taxon>Eukaryota</taxon>
        <taxon>Viridiplantae</taxon>
        <taxon>Streptophyta</taxon>
        <taxon>Embryophyta</taxon>
        <taxon>Tracheophyta</taxon>
        <taxon>Spermatophyta</taxon>
        <taxon>Magnoliopsida</taxon>
        <taxon>Ranunculales</taxon>
        <taxon>Menispermaceae</taxon>
        <taxon>Menispermoideae</taxon>
        <taxon>Cissampelideae</taxon>
        <taxon>Stephania</taxon>
    </lineage>
</organism>
<evidence type="ECO:0000256" key="1">
    <source>
        <dbReference type="SAM" id="MobiDB-lite"/>
    </source>
</evidence>
<comment type="caution">
    <text evidence="2">The sequence shown here is derived from an EMBL/GenBank/DDBJ whole genome shotgun (WGS) entry which is preliminary data.</text>
</comment>
<name>A0AAP0J0Q1_9MAGN</name>
<protein>
    <submittedName>
        <fullName evidence="2">Uncharacterized protein</fullName>
    </submittedName>
</protein>
<proteinExistence type="predicted"/>
<dbReference type="EMBL" id="JBBNAG010000006">
    <property type="protein sequence ID" value="KAK9125263.1"/>
    <property type="molecule type" value="Genomic_DNA"/>
</dbReference>